<keyword evidence="3" id="KW-1185">Reference proteome</keyword>
<organism evidence="2 3">
    <name type="scientific">Rehmannia glutinosa</name>
    <name type="common">Chinese foxglove</name>
    <dbReference type="NCBI Taxonomy" id="99300"/>
    <lineage>
        <taxon>Eukaryota</taxon>
        <taxon>Viridiplantae</taxon>
        <taxon>Streptophyta</taxon>
        <taxon>Embryophyta</taxon>
        <taxon>Tracheophyta</taxon>
        <taxon>Spermatophyta</taxon>
        <taxon>Magnoliopsida</taxon>
        <taxon>eudicotyledons</taxon>
        <taxon>Gunneridae</taxon>
        <taxon>Pentapetalae</taxon>
        <taxon>asterids</taxon>
        <taxon>lamiids</taxon>
        <taxon>Lamiales</taxon>
        <taxon>Orobanchaceae</taxon>
        <taxon>Rehmannieae</taxon>
        <taxon>Rehmannia</taxon>
    </lineage>
</organism>
<name>A0ABR0UFI8_REHGL</name>
<reference evidence="2 3" key="1">
    <citation type="journal article" date="2021" name="Comput. Struct. Biotechnol. J.">
        <title>De novo genome assembly of the potent medicinal plant Rehmannia glutinosa using nanopore technology.</title>
        <authorList>
            <person name="Ma L."/>
            <person name="Dong C."/>
            <person name="Song C."/>
            <person name="Wang X."/>
            <person name="Zheng X."/>
            <person name="Niu Y."/>
            <person name="Chen S."/>
            <person name="Feng W."/>
        </authorList>
    </citation>
    <scope>NUCLEOTIDE SEQUENCE [LARGE SCALE GENOMIC DNA]</scope>
    <source>
        <strain evidence="2">DH-2019</strain>
    </source>
</reference>
<dbReference type="EMBL" id="JABTTQ020002969">
    <property type="protein sequence ID" value="KAK6120925.1"/>
    <property type="molecule type" value="Genomic_DNA"/>
</dbReference>
<gene>
    <name evidence="2" type="ORF">DH2020_045339</name>
</gene>
<protein>
    <recommendedName>
        <fullName evidence="1">Integrase catalytic domain-containing protein</fullName>
    </recommendedName>
</protein>
<comment type="caution">
    <text evidence="2">The sequence shown here is derived from an EMBL/GenBank/DDBJ whole genome shotgun (WGS) entry which is preliminary data.</text>
</comment>
<dbReference type="PANTHER" id="PTHR47266">
    <property type="entry name" value="ENDONUCLEASE-RELATED"/>
    <property type="match status" value="1"/>
</dbReference>
<dbReference type="Proteomes" id="UP001318860">
    <property type="component" value="Unassembled WGS sequence"/>
</dbReference>
<dbReference type="PROSITE" id="PS50994">
    <property type="entry name" value="INTEGRASE"/>
    <property type="match status" value="1"/>
</dbReference>
<evidence type="ECO:0000313" key="3">
    <source>
        <dbReference type="Proteomes" id="UP001318860"/>
    </source>
</evidence>
<proteinExistence type="predicted"/>
<accession>A0ABR0UFI8</accession>
<dbReference type="InterPro" id="IPR001584">
    <property type="entry name" value="Integrase_cat-core"/>
</dbReference>
<evidence type="ECO:0000313" key="2">
    <source>
        <dbReference type="EMBL" id="KAK6120925.1"/>
    </source>
</evidence>
<feature type="domain" description="Integrase catalytic" evidence="1">
    <location>
        <begin position="1"/>
        <end position="161"/>
    </location>
</feature>
<dbReference type="InterPro" id="IPR012337">
    <property type="entry name" value="RNaseH-like_sf"/>
</dbReference>
<dbReference type="Gene3D" id="3.30.420.10">
    <property type="entry name" value="Ribonuclease H-like superfamily/Ribonuclease H"/>
    <property type="match status" value="1"/>
</dbReference>
<evidence type="ECO:0000259" key="1">
    <source>
        <dbReference type="PROSITE" id="PS50994"/>
    </source>
</evidence>
<dbReference type="InterPro" id="IPR052160">
    <property type="entry name" value="Gypsy_RT_Integrase-like"/>
</dbReference>
<sequence>MGPFPSSSGYQYILLAVEYVSRWVKAIPAQTKDARVVMKFLKKNIFTRFGTPRALISDGGSHFVNKLMSTLVAKYGVKHKVALAYHPQANGQAKVANREIKQILEKTVNINRKVFGKSCHLPMELEHKAFWAIKKLNFDFKAAGEKRLLHLNEMEEFRGETYENSRIYNEHTKRWHDRMIKKREFLPGKLKSRWSGPFVIKMVLNPPTIVELLTQDAETFMVNGQRIKHYFHRD</sequence>
<dbReference type="Pfam" id="PF00665">
    <property type="entry name" value="rve"/>
    <property type="match status" value="1"/>
</dbReference>
<dbReference type="InterPro" id="IPR036397">
    <property type="entry name" value="RNaseH_sf"/>
</dbReference>
<dbReference type="SUPFAM" id="SSF53098">
    <property type="entry name" value="Ribonuclease H-like"/>
    <property type="match status" value="1"/>
</dbReference>